<evidence type="ECO:0000256" key="4">
    <source>
        <dbReference type="ARBA" id="ARBA00023015"/>
    </source>
</evidence>
<dbReference type="OMA" id="TTKFCTL"/>
<reference evidence="10" key="1">
    <citation type="submission" date="2021-01" db="UniProtKB">
        <authorList>
            <consortium name="EnsemblPlants"/>
        </authorList>
    </citation>
    <scope>IDENTIFICATION</scope>
</reference>
<evidence type="ECO:0000256" key="1">
    <source>
        <dbReference type="ARBA" id="ARBA00004123"/>
    </source>
</evidence>
<dbReference type="GO" id="GO:0032783">
    <property type="term" value="C:super elongation complex"/>
    <property type="evidence" value="ECO:0007669"/>
    <property type="project" value="InterPro"/>
</dbReference>
<dbReference type="Gramene" id="Kaladp0442s0016.1.v1.1">
    <property type="protein sequence ID" value="Kaladp0442s0016.1.v1.1"/>
    <property type="gene ID" value="Kaladp0442s0016.v1.1"/>
</dbReference>
<feature type="compositionally biased region" description="Basic and acidic residues" evidence="8">
    <location>
        <begin position="222"/>
        <end position="235"/>
    </location>
</feature>
<evidence type="ECO:0000256" key="5">
    <source>
        <dbReference type="ARBA" id="ARBA00023159"/>
    </source>
</evidence>
<accession>A0A7N0V9I1</accession>
<comment type="subcellular location">
    <subcellularLocation>
        <location evidence="1">Nucleus</location>
    </subcellularLocation>
</comment>
<evidence type="ECO:0000313" key="10">
    <source>
        <dbReference type="EnsemblPlants" id="Kaladp0442s0016.1.v1.1"/>
    </source>
</evidence>
<dbReference type="EnsemblPlants" id="Kaladp0442s0016.1.v1.1">
    <property type="protein sequence ID" value="Kaladp0442s0016.1.v1.1"/>
    <property type="gene ID" value="Kaladp0442s0016.v1.1"/>
</dbReference>
<feature type="compositionally biased region" description="Low complexity" evidence="8">
    <location>
        <begin position="283"/>
        <end position="310"/>
    </location>
</feature>
<keyword evidence="6" id="KW-0804">Transcription</keyword>
<dbReference type="Pfam" id="PF09816">
    <property type="entry name" value="EAF"/>
    <property type="match status" value="1"/>
</dbReference>
<keyword evidence="4" id="KW-0805">Transcription regulation</keyword>
<keyword evidence="3" id="KW-0597">Phosphoprotein</keyword>
<dbReference type="InterPro" id="IPR027093">
    <property type="entry name" value="EAF_fam"/>
</dbReference>
<dbReference type="AlphaFoldDB" id="A0A7N0V9I1"/>
<evidence type="ECO:0000256" key="7">
    <source>
        <dbReference type="ARBA" id="ARBA00023242"/>
    </source>
</evidence>
<evidence type="ECO:0000313" key="11">
    <source>
        <dbReference type="Proteomes" id="UP000594263"/>
    </source>
</evidence>
<dbReference type="GO" id="GO:0006368">
    <property type="term" value="P:transcription elongation by RNA polymerase II"/>
    <property type="evidence" value="ECO:0007669"/>
    <property type="project" value="InterPro"/>
</dbReference>
<evidence type="ECO:0000256" key="8">
    <source>
        <dbReference type="SAM" id="MobiDB-lite"/>
    </source>
</evidence>
<feature type="compositionally biased region" description="Acidic residues" evidence="8">
    <location>
        <begin position="245"/>
        <end position="260"/>
    </location>
</feature>
<evidence type="ECO:0000256" key="2">
    <source>
        <dbReference type="ARBA" id="ARBA00007798"/>
    </source>
</evidence>
<dbReference type="PANTHER" id="PTHR15970:SF2">
    <property type="entry name" value="ELL-ASSOCIATED FACTOR EAF"/>
    <property type="match status" value="1"/>
</dbReference>
<feature type="domain" description="Transcription elongation factor Eaf N-terminal" evidence="9">
    <location>
        <begin position="19"/>
        <end position="117"/>
    </location>
</feature>
<dbReference type="GO" id="GO:0003711">
    <property type="term" value="F:transcription elongation factor activity"/>
    <property type="evidence" value="ECO:0007669"/>
    <property type="project" value="TreeGrafter"/>
</dbReference>
<dbReference type="InterPro" id="IPR019194">
    <property type="entry name" value="Tscrpt_elong_fac_Eaf_N"/>
</dbReference>
<proteinExistence type="inferred from homology"/>
<feature type="region of interest" description="Disordered" evidence="8">
    <location>
        <begin position="47"/>
        <end position="82"/>
    </location>
</feature>
<evidence type="ECO:0000256" key="3">
    <source>
        <dbReference type="ARBA" id="ARBA00022553"/>
    </source>
</evidence>
<evidence type="ECO:0000259" key="9">
    <source>
        <dbReference type="Pfam" id="PF09816"/>
    </source>
</evidence>
<organism evidence="10 11">
    <name type="scientific">Kalanchoe fedtschenkoi</name>
    <name type="common">Lavender scallops</name>
    <name type="synonym">South American air plant</name>
    <dbReference type="NCBI Taxonomy" id="63787"/>
    <lineage>
        <taxon>Eukaryota</taxon>
        <taxon>Viridiplantae</taxon>
        <taxon>Streptophyta</taxon>
        <taxon>Embryophyta</taxon>
        <taxon>Tracheophyta</taxon>
        <taxon>Spermatophyta</taxon>
        <taxon>Magnoliopsida</taxon>
        <taxon>eudicotyledons</taxon>
        <taxon>Gunneridae</taxon>
        <taxon>Pentapetalae</taxon>
        <taxon>Saxifragales</taxon>
        <taxon>Crassulaceae</taxon>
        <taxon>Kalanchoe</taxon>
    </lineage>
</organism>
<dbReference type="PANTHER" id="PTHR15970">
    <property type="entry name" value="ELL-ASSOCIATED FACTOR EAF"/>
    <property type="match status" value="1"/>
</dbReference>
<name>A0A7N0V9I1_KALFE</name>
<sequence>MSNRIPEEPQTAPEHDKWYNLTLGSTFKEESTNRLCSLRYEFKPASIDKSRPGSMHKRKDNRVSVEFQNNQPGKPKVVFEGSSEDYKENEAVLIFDGESFRLERLHRSVKQLRHVRLPGDVTASASALAPTPESRLSPVIKPGKAQQYAKAIPPAVPVEVERIDVGEPAISGVKVTSGQANPPVNSSAPPEQTAVNEEPPSDKKWEDQDTLMEDLFGSDDTAAEKENAPNHKPDVPTEPLIPDQYDSDDEIADVDDDDDEATRGLSAAEALRAQVLGEAKAKSTSSSSSSSATSSSSSGSDSDSGSGSSGESEEGSDVNSI</sequence>
<protein>
    <recommendedName>
        <fullName evidence="9">Transcription elongation factor Eaf N-terminal domain-containing protein</fullName>
    </recommendedName>
</protein>
<keyword evidence="7" id="KW-0539">Nucleus</keyword>
<dbReference type="Proteomes" id="UP000594263">
    <property type="component" value="Unplaced"/>
</dbReference>
<feature type="compositionally biased region" description="Acidic residues" evidence="8">
    <location>
        <begin position="311"/>
        <end position="321"/>
    </location>
</feature>
<comment type="similarity">
    <text evidence="2">Belongs to the EAF family.</text>
</comment>
<keyword evidence="11" id="KW-1185">Reference proteome</keyword>
<feature type="region of interest" description="Disordered" evidence="8">
    <location>
        <begin position="173"/>
        <end position="321"/>
    </location>
</feature>
<keyword evidence="5" id="KW-0010">Activator</keyword>
<evidence type="ECO:0000256" key="6">
    <source>
        <dbReference type="ARBA" id="ARBA00023163"/>
    </source>
</evidence>
<feature type="compositionally biased region" description="Polar residues" evidence="8">
    <location>
        <begin position="174"/>
        <end position="195"/>
    </location>
</feature>